<proteinExistence type="predicted"/>
<dbReference type="AlphaFoldDB" id="A0A917DQ62"/>
<evidence type="ECO:0000256" key="2">
    <source>
        <dbReference type="SAM" id="Phobius"/>
    </source>
</evidence>
<keyword evidence="4" id="KW-1185">Reference proteome</keyword>
<feature type="region of interest" description="Disordered" evidence="1">
    <location>
        <begin position="1"/>
        <end position="21"/>
    </location>
</feature>
<dbReference type="EMBL" id="BMIP01000001">
    <property type="protein sequence ID" value="GGD55873.1"/>
    <property type="molecule type" value="Genomic_DNA"/>
</dbReference>
<evidence type="ECO:0000313" key="4">
    <source>
        <dbReference type="Proteomes" id="UP000612349"/>
    </source>
</evidence>
<accession>A0A917DQ62</accession>
<keyword evidence="2" id="KW-1133">Transmembrane helix</keyword>
<sequence length="124" mass="13045">MAPVQQPRELATAAESSGLQGTRAQALQRLQVGVGGLAAMVLVVGLASTIMQQARQSSDPAAPTAAAEQEKKAGDPLVDIGVQPELPNEEVTVPDLPVEQIVPEEQALPRRQGEDGMSQSQQQR</sequence>
<reference evidence="3" key="2">
    <citation type="submission" date="2020-09" db="EMBL/GenBank/DDBJ databases">
        <authorList>
            <person name="Sun Q."/>
            <person name="Zhou Y."/>
        </authorList>
    </citation>
    <scope>NUCLEOTIDE SEQUENCE</scope>
    <source>
        <strain evidence="3">CGMCC 1.15360</strain>
    </source>
</reference>
<keyword evidence="2" id="KW-0812">Transmembrane</keyword>
<reference evidence="3" key="1">
    <citation type="journal article" date="2014" name="Int. J. Syst. Evol. Microbiol.">
        <title>Complete genome sequence of Corynebacterium casei LMG S-19264T (=DSM 44701T), isolated from a smear-ripened cheese.</title>
        <authorList>
            <consortium name="US DOE Joint Genome Institute (JGI-PGF)"/>
            <person name="Walter F."/>
            <person name="Albersmeier A."/>
            <person name="Kalinowski J."/>
            <person name="Ruckert C."/>
        </authorList>
    </citation>
    <scope>NUCLEOTIDE SEQUENCE</scope>
    <source>
        <strain evidence="3">CGMCC 1.15360</strain>
    </source>
</reference>
<dbReference type="RefSeq" id="WP_066772368.1">
    <property type="nucleotide sequence ID" value="NZ_BMIP01000001.1"/>
</dbReference>
<dbReference type="OrthoDB" id="7433571at2"/>
<feature type="region of interest" description="Disordered" evidence="1">
    <location>
        <begin position="52"/>
        <end position="124"/>
    </location>
</feature>
<comment type="caution">
    <text evidence="3">The sequence shown here is derived from an EMBL/GenBank/DDBJ whole genome shotgun (WGS) entry which is preliminary data.</text>
</comment>
<feature type="transmembrane region" description="Helical" evidence="2">
    <location>
        <begin position="30"/>
        <end position="50"/>
    </location>
</feature>
<protein>
    <submittedName>
        <fullName evidence="3">Uncharacterized protein</fullName>
    </submittedName>
</protein>
<dbReference type="Proteomes" id="UP000612349">
    <property type="component" value="Unassembled WGS sequence"/>
</dbReference>
<evidence type="ECO:0000256" key="1">
    <source>
        <dbReference type="SAM" id="MobiDB-lite"/>
    </source>
</evidence>
<keyword evidence="2" id="KW-0472">Membrane</keyword>
<gene>
    <name evidence="3" type="ORF">GCM10010990_01310</name>
</gene>
<organism evidence="3 4">
    <name type="scientific">Croceicoccus mobilis</name>
    <dbReference type="NCBI Taxonomy" id="1703339"/>
    <lineage>
        <taxon>Bacteria</taxon>
        <taxon>Pseudomonadati</taxon>
        <taxon>Pseudomonadota</taxon>
        <taxon>Alphaproteobacteria</taxon>
        <taxon>Sphingomonadales</taxon>
        <taxon>Erythrobacteraceae</taxon>
        <taxon>Croceicoccus</taxon>
    </lineage>
</organism>
<evidence type="ECO:0000313" key="3">
    <source>
        <dbReference type="EMBL" id="GGD55873.1"/>
    </source>
</evidence>
<name>A0A917DQ62_9SPHN</name>